<evidence type="ECO:0000256" key="9">
    <source>
        <dbReference type="HAMAP-Rule" id="MF_00365"/>
    </source>
</evidence>
<evidence type="ECO:0000256" key="5">
    <source>
        <dbReference type="ARBA" id="ARBA00022705"/>
    </source>
</evidence>
<evidence type="ECO:0000256" key="10">
    <source>
        <dbReference type="RuleBase" id="RU000578"/>
    </source>
</evidence>
<keyword evidence="8 9" id="KW-0238">DNA-binding</keyword>
<dbReference type="Proteomes" id="UP001209229">
    <property type="component" value="Unassembled WGS sequence"/>
</dbReference>
<dbReference type="AlphaFoldDB" id="A0AAE3M7A2"/>
<evidence type="ECO:0000313" key="13">
    <source>
        <dbReference type="Proteomes" id="UP001209229"/>
    </source>
</evidence>
<dbReference type="PROSITE" id="PS00617">
    <property type="entry name" value="RECF_1"/>
    <property type="match status" value="1"/>
</dbReference>
<evidence type="ECO:0000256" key="6">
    <source>
        <dbReference type="ARBA" id="ARBA00022741"/>
    </source>
</evidence>
<dbReference type="GO" id="GO:0005737">
    <property type="term" value="C:cytoplasm"/>
    <property type="evidence" value="ECO:0007669"/>
    <property type="project" value="UniProtKB-SubCell"/>
</dbReference>
<evidence type="ECO:0000256" key="8">
    <source>
        <dbReference type="ARBA" id="ARBA00023125"/>
    </source>
</evidence>
<accession>A0AAE3M7A2</accession>
<dbReference type="InterPro" id="IPR001238">
    <property type="entry name" value="DNA-binding_RecF"/>
</dbReference>
<keyword evidence="4 9" id="KW-0963">Cytoplasm</keyword>
<evidence type="ECO:0000256" key="4">
    <source>
        <dbReference type="ARBA" id="ARBA00022490"/>
    </source>
</evidence>
<keyword evidence="9 10" id="KW-0227">DNA damage</keyword>
<keyword evidence="7 9" id="KW-0067">ATP-binding</keyword>
<dbReference type="SUPFAM" id="SSF52540">
    <property type="entry name" value="P-loop containing nucleoside triphosphate hydrolases"/>
    <property type="match status" value="1"/>
</dbReference>
<dbReference type="Gene3D" id="3.40.50.300">
    <property type="entry name" value="P-loop containing nucleotide triphosphate hydrolases"/>
    <property type="match status" value="1"/>
</dbReference>
<evidence type="ECO:0000259" key="11">
    <source>
        <dbReference type="Pfam" id="PF02463"/>
    </source>
</evidence>
<keyword evidence="5 9" id="KW-0235">DNA replication</keyword>
<comment type="subcellular location">
    <subcellularLocation>
        <location evidence="1 9 10">Cytoplasm</location>
    </subcellularLocation>
</comment>
<dbReference type="PANTHER" id="PTHR32182:SF0">
    <property type="entry name" value="DNA REPLICATION AND REPAIR PROTEIN RECF"/>
    <property type="match status" value="1"/>
</dbReference>
<evidence type="ECO:0000256" key="2">
    <source>
        <dbReference type="ARBA" id="ARBA00008016"/>
    </source>
</evidence>
<feature type="binding site" evidence="9">
    <location>
        <begin position="30"/>
        <end position="37"/>
    </location>
    <ligand>
        <name>ATP</name>
        <dbReference type="ChEBI" id="CHEBI:30616"/>
    </ligand>
</feature>
<dbReference type="InterPro" id="IPR027417">
    <property type="entry name" value="P-loop_NTPase"/>
</dbReference>
<protein>
    <recommendedName>
        <fullName evidence="3 9">DNA replication and repair protein RecF</fullName>
    </recommendedName>
</protein>
<dbReference type="PANTHER" id="PTHR32182">
    <property type="entry name" value="DNA REPLICATION AND REPAIR PROTEIN RECF"/>
    <property type="match status" value="1"/>
</dbReference>
<evidence type="ECO:0000256" key="7">
    <source>
        <dbReference type="ARBA" id="ARBA00022840"/>
    </source>
</evidence>
<gene>
    <name evidence="9" type="primary">recF</name>
    <name evidence="12" type="ORF">OM075_16780</name>
</gene>
<dbReference type="RefSeq" id="WP_301191696.1">
    <property type="nucleotide sequence ID" value="NZ_JAPDPJ010000045.1"/>
</dbReference>
<dbReference type="Gene3D" id="1.20.1050.90">
    <property type="entry name" value="RecF/RecN/SMC, N-terminal domain"/>
    <property type="match status" value="1"/>
</dbReference>
<dbReference type="EMBL" id="JAPDPJ010000045">
    <property type="protein sequence ID" value="MCW3788135.1"/>
    <property type="molecule type" value="Genomic_DNA"/>
</dbReference>
<dbReference type="GO" id="GO:0005524">
    <property type="term" value="F:ATP binding"/>
    <property type="evidence" value="ECO:0007669"/>
    <property type="project" value="UniProtKB-UniRule"/>
</dbReference>
<dbReference type="Pfam" id="PF02463">
    <property type="entry name" value="SMC_N"/>
    <property type="match status" value="1"/>
</dbReference>
<name>A0AAE3M7A2_9BACT</name>
<dbReference type="GO" id="GO:0006260">
    <property type="term" value="P:DNA replication"/>
    <property type="evidence" value="ECO:0007669"/>
    <property type="project" value="UniProtKB-UniRule"/>
</dbReference>
<organism evidence="12 13">
    <name type="scientific">Plebeiibacterium sediminum</name>
    <dbReference type="NCBI Taxonomy" id="2992112"/>
    <lineage>
        <taxon>Bacteria</taxon>
        <taxon>Pseudomonadati</taxon>
        <taxon>Bacteroidota</taxon>
        <taxon>Bacteroidia</taxon>
        <taxon>Marinilabiliales</taxon>
        <taxon>Marinilabiliaceae</taxon>
        <taxon>Plebeiibacterium</taxon>
    </lineage>
</organism>
<dbReference type="GO" id="GO:0000731">
    <property type="term" value="P:DNA synthesis involved in DNA repair"/>
    <property type="evidence" value="ECO:0007669"/>
    <property type="project" value="TreeGrafter"/>
</dbReference>
<comment type="caution">
    <text evidence="12">The sequence shown here is derived from an EMBL/GenBank/DDBJ whole genome shotgun (WGS) entry which is preliminary data.</text>
</comment>
<dbReference type="InterPro" id="IPR003395">
    <property type="entry name" value="RecF/RecN/SMC_N"/>
</dbReference>
<evidence type="ECO:0000256" key="1">
    <source>
        <dbReference type="ARBA" id="ARBA00004496"/>
    </source>
</evidence>
<keyword evidence="9 10" id="KW-0742">SOS response</keyword>
<dbReference type="HAMAP" id="MF_00365">
    <property type="entry name" value="RecF"/>
    <property type="match status" value="1"/>
</dbReference>
<dbReference type="GO" id="GO:0003697">
    <property type="term" value="F:single-stranded DNA binding"/>
    <property type="evidence" value="ECO:0007669"/>
    <property type="project" value="UniProtKB-UniRule"/>
</dbReference>
<dbReference type="InterPro" id="IPR018078">
    <property type="entry name" value="DNA-binding_RecF_CS"/>
</dbReference>
<proteinExistence type="inferred from homology"/>
<sequence length="372" mass="42759">MHLNKLHLINFKNIESAQLVLSEGINCFVGNNGAGKTNLLDAVYYMSFCKSFFNPIDSQSIKHDNDFFVIQGGYELDGQEEQIYCGLKKGQKKQFKRNKKEYEKLSNHIGLLPLVMISPQDESLIVEGSELRRKYIDSVISQYDKSYLEYLISYNKVLAQRNAYLKGINALNAEVNNMLDIWDMQIISLGSKIARARQVFLSELKEVFHEVYNYISGSNEEVAFEYKSHLLKEDFENVLREARQKDVILGYSTKGIHRDDVEFKINGYPIKKIGSQGQKKTFLIALKLGQFKFLVQHKNTTPILMLDDIFDKLDSERGDRLIELVGGDAFNQIFITDTQLNRILPILKRIEKDSVVYAVNNGEFTLYNEGEA</sequence>
<dbReference type="GO" id="GO:0009432">
    <property type="term" value="P:SOS response"/>
    <property type="evidence" value="ECO:0007669"/>
    <property type="project" value="UniProtKB-UniRule"/>
</dbReference>
<dbReference type="NCBIfam" id="TIGR00611">
    <property type="entry name" value="recf"/>
    <property type="match status" value="1"/>
</dbReference>
<reference evidence="12" key="1">
    <citation type="submission" date="2022-10" db="EMBL/GenBank/DDBJ databases">
        <authorList>
            <person name="Yu W.X."/>
        </authorList>
    </citation>
    <scope>NUCLEOTIDE SEQUENCE</scope>
    <source>
        <strain evidence="12">AAT</strain>
    </source>
</reference>
<feature type="domain" description="RecF/RecN/SMC N-terminal" evidence="11">
    <location>
        <begin position="3"/>
        <end position="336"/>
    </location>
</feature>
<comment type="similarity">
    <text evidence="2 9 10">Belongs to the RecF family.</text>
</comment>
<evidence type="ECO:0000313" key="12">
    <source>
        <dbReference type="EMBL" id="MCW3788135.1"/>
    </source>
</evidence>
<keyword evidence="13" id="KW-1185">Reference proteome</keyword>
<dbReference type="PROSITE" id="PS00618">
    <property type="entry name" value="RECF_2"/>
    <property type="match status" value="1"/>
</dbReference>
<comment type="function">
    <text evidence="9 10">The RecF protein is involved in DNA metabolism; it is required for DNA replication and normal SOS inducibility. RecF binds preferentially to single-stranded, linear DNA. It also seems to bind ATP.</text>
</comment>
<dbReference type="GO" id="GO:0006302">
    <property type="term" value="P:double-strand break repair"/>
    <property type="evidence" value="ECO:0007669"/>
    <property type="project" value="TreeGrafter"/>
</dbReference>
<keyword evidence="9 10" id="KW-0234">DNA repair</keyword>
<evidence type="ECO:0000256" key="3">
    <source>
        <dbReference type="ARBA" id="ARBA00020170"/>
    </source>
</evidence>
<dbReference type="InterPro" id="IPR042174">
    <property type="entry name" value="RecF_2"/>
</dbReference>
<keyword evidence="6 9" id="KW-0547">Nucleotide-binding</keyword>